<keyword evidence="5" id="KW-0547">Nucleotide-binding</keyword>
<keyword evidence="9" id="KW-0406">Ion transport</keyword>
<evidence type="ECO:0000256" key="7">
    <source>
        <dbReference type="ARBA" id="ARBA00022967"/>
    </source>
</evidence>
<organism evidence="12 13">
    <name type="scientific">Isoptericola halotolerans</name>
    <dbReference type="NCBI Taxonomy" id="300560"/>
    <lineage>
        <taxon>Bacteria</taxon>
        <taxon>Bacillati</taxon>
        <taxon>Actinomycetota</taxon>
        <taxon>Actinomycetes</taxon>
        <taxon>Micrococcales</taxon>
        <taxon>Promicromonosporaceae</taxon>
        <taxon>Isoptericola</taxon>
    </lineage>
</organism>
<evidence type="ECO:0000256" key="2">
    <source>
        <dbReference type="ARBA" id="ARBA00022475"/>
    </source>
</evidence>
<name>A0ABX2A2P5_9MICO</name>
<keyword evidence="2" id="KW-1003">Cell membrane</keyword>
<dbReference type="PROSITE" id="PS00211">
    <property type="entry name" value="ABC_TRANSPORTER_1"/>
    <property type="match status" value="1"/>
</dbReference>
<dbReference type="SUPFAM" id="SSF52540">
    <property type="entry name" value="P-loop containing nucleoside triphosphate hydrolases"/>
    <property type="match status" value="1"/>
</dbReference>
<comment type="caution">
    <text evidence="12">The sequence shown here is derived from an EMBL/GenBank/DDBJ whole genome shotgun (WGS) entry which is preliminary data.</text>
</comment>
<accession>A0ABX2A2P5</accession>
<keyword evidence="6 12" id="KW-0067">ATP-binding</keyword>
<gene>
    <name evidence="12" type="ORF">HDG69_001699</name>
</gene>
<dbReference type="Gene3D" id="3.40.50.300">
    <property type="entry name" value="P-loop containing nucleotide triphosphate hydrolases"/>
    <property type="match status" value="1"/>
</dbReference>
<dbReference type="SMART" id="SM00382">
    <property type="entry name" value="AAA"/>
    <property type="match status" value="1"/>
</dbReference>
<keyword evidence="3" id="KW-0410">Iron transport</keyword>
<dbReference type="Proteomes" id="UP000757540">
    <property type="component" value="Unassembled WGS sequence"/>
</dbReference>
<evidence type="ECO:0000256" key="9">
    <source>
        <dbReference type="ARBA" id="ARBA00023065"/>
    </source>
</evidence>
<sequence>MSTLTITGLRKSFGETTVLSGVALEVAQGSLTAVLGPSGCGKTTLLRTVAGFERPDAGVVRLGDVEVVGPRTWLPPERRKVGVVPQEGTLFPHLDVAQNVGFGLPRRSPGRRERIMQVLDVVGLADLAGRRPHELSGGQQQRVALARALAPEPEVVLLDEPFSALDAGLRVALREDVRAALQQVGATAVLVTHDQEEALSIADEVAVMRAGVVVQHGRPQDVYLRPADLGVARFVGEAVVLEARRSDTNRVTTMLGPLHVLGPTPTGETGRVVLRPEQIHLVPPGEGTAAVVERTVFHGHDSTVHLRVHPAGTRPGSPASAPIICRVQGSVPEHTEVAVRVEGPVVWFA</sequence>
<keyword evidence="7" id="KW-1278">Translocase</keyword>
<dbReference type="InterPro" id="IPR003439">
    <property type="entry name" value="ABC_transporter-like_ATP-bd"/>
</dbReference>
<evidence type="ECO:0000256" key="10">
    <source>
        <dbReference type="ARBA" id="ARBA00023136"/>
    </source>
</evidence>
<keyword evidence="1" id="KW-0813">Transport</keyword>
<dbReference type="InterPro" id="IPR027417">
    <property type="entry name" value="P-loop_NTPase"/>
</dbReference>
<dbReference type="CDD" id="cd03259">
    <property type="entry name" value="ABC_Carb_Solutes_like"/>
    <property type="match status" value="1"/>
</dbReference>
<dbReference type="InterPro" id="IPR008995">
    <property type="entry name" value="Mo/tungstate-bd_C_term_dom"/>
</dbReference>
<dbReference type="InterPro" id="IPR015853">
    <property type="entry name" value="ABC_transpr_FbpC"/>
</dbReference>
<dbReference type="PROSITE" id="PS50893">
    <property type="entry name" value="ABC_TRANSPORTER_2"/>
    <property type="match status" value="1"/>
</dbReference>
<evidence type="ECO:0000313" key="12">
    <source>
        <dbReference type="EMBL" id="NOV97124.1"/>
    </source>
</evidence>
<evidence type="ECO:0000256" key="3">
    <source>
        <dbReference type="ARBA" id="ARBA00022496"/>
    </source>
</evidence>
<evidence type="ECO:0000256" key="5">
    <source>
        <dbReference type="ARBA" id="ARBA00022741"/>
    </source>
</evidence>
<dbReference type="EMBL" id="JABEZU010000002">
    <property type="protein sequence ID" value="NOV97124.1"/>
    <property type="molecule type" value="Genomic_DNA"/>
</dbReference>
<dbReference type="Pfam" id="PF00005">
    <property type="entry name" value="ABC_tran"/>
    <property type="match status" value="1"/>
</dbReference>
<dbReference type="RefSeq" id="WP_171783371.1">
    <property type="nucleotide sequence ID" value="NZ_BAAAML010000014.1"/>
</dbReference>
<keyword evidence="10" id="KW-0472">Membrane</keyword>
<dbReference type="GO" id="GO:0005524">
    <property type="term" value="F:ATP binding"/>
    <property type="evidence" value="ECO:0007669"/>
    <property type="project" value="UniProtKB-KW"/>
</dbReference>
<feature type="domain" description="ABC transporter" evidence="11">
    <location>
        <begin position="4"/>
        <end position="235"/>
    </location>
</feature>
<evidence type="ECO:0000313" key="13">
    <source>
        <dbReference type="Proteomes" id="UP000757540"/>
    </source>
</evidence>
<dbReference type="InterPro" id="IPR017871">
    <property type="entry name" value="ABC_transporter-like_CS"/>
</dbReference>
<protein>
    <submittedName>
        <fullName evidence="12">Iron(III) transport system ATP-binding protein</fullName>
    </submittedName>
</protein>
<dbReference type="SUPFAM" id="SSF50331">
    <property type="entry name" value="MOP-like"/>
    <property type="match status" value="1"/>
</dbReference>
<evidence type="ECO:0000256" key="6">
    <source>
        <dbReference type="ARBA" id="ARBA00022840"/>
    </source>
</evidence>
<keyword evidence="13" id="KW-1185">Reference proteome</keyword>
<keyword evidence="4" id="KW-0997">Cell inner membrane</keyword>
<dbReference type="InterPro" id="IPR003593">
    <property type="entry name" value="AAA+_ATPase"/>
</dbReference>
<evidence type="ECO:0000259" key="11">
    <source>
        <dbReference type="PROSITE" id="PS50893"/>
    </source>
</evidence>
<dbReference type="PANTHER" id="PTHR42781:SF5">
    <property type="entry name" value="PUTRESCINE TRANSPORT ATP-BINDING PROTEIN POTG"/>
    <property type="match status" value="1"/>
</dbReference>
<evidence type="ECO:0000256" key="1">
    <source>
        <dbReference type="ARBA" id="ARBA00022448"/>
    </source>
</evidence>
<reference evidence="12 13" key="1">
    <citation type="submission" date="2020-05" db="EMBL/GenBank/DDBJ databases">
        <title>Genomic Encyclopedia of Type Strains, Phase III (KMG-III): the genomes of soil and plant-associated and newly described type strains.</title>
        <authorList>
            <person name="Whitman W."/>
        </authorList>
    </citation>
    <scope>NUCLEOTIDE SEQUENCE [LARGE SCALE GENOMIC DNA]</scope>
    <source>
        <strain evidence="12 13">KCTC 19046</strain>
    </source>
</reference>
<keyword evidence="8" id="KW-0408">Iron</keyword>
<evidence type="ECO:0000256" key="4">
    <source>
        <dbReference type="ARBA" id="ARBA00022519"/>
    </source>
</evidence>
<evidence type="ECO:0000256" key="8">
    <source>
        <dbReference type="ARBA" id="ARBA00023004"/>
    </source>
</evidence>
<dbReference type="InterPro" id="IPR050093">
    <property type="entry name" value="ABC_SmlMolc_Importer"/>
</dbReference>
<proteinExistence type="predicted"/>
<dbReference type="PANTHER" id="PTHR42781">
    <property type="entry name" value="SPERMIDINE/PUTRESCINE IMPORT ATP-BINDING PROTEIN POTA"/>
    <property type="match status" value="1"/>
</dbReference>
<dbReference type="Pfam" id="PF08402">
    <property type="entry name" value="TOBE_2"/>
    <property type="match status" value="1"/>
</dbReference>
<dbReference type="InterPro" id="IPR013611">
    <property type="entry name" value="Transp-assoc_OB_typ2"/>
</dbReference>